<organism evidence="1 2">
    <name type="scientific">Romanomermis culicivorax</name>
    <name type="common">Nematode worm</name>
    <dbReference type="NCBI Taxonomy" id="13658"/>
    <lineage>
        <taxon>Eukaryota</taxon>
        <taxon>Metazoa</taxon>
        <taxon>Ecdysozoa</taxon>
        <taxon>Nematoda</taxon>
        <taxon>Enoplea</taxon>
        <taxon>Dorylaimia</taxon>
        <taxon>Mermithida</taxon>
        <taxon>Mermithoidea</taxon>
        <taxon>Mermithidae</taxon>
        <taxon>Romanomermis</taxon>
    </lineage>
</organism>
<accession>A0A915IH06</accession>
<evidence type="ECO:0000313" key="1">
    <source>
        <dbReference type="Proteomes" id="UP000887565"/>
    </source>
</evidence>
<dbReference type="GO" id="GO:0061863">
    <property type="term" value="F:microtubule plus end polymerase"/>
    <property type="evidence" value="ECO:0007669"/>
    <property type="project" value="InterPro"/>
</dbReference>
<dbReference type="GO" id="GO:0007051">
    <property type="term" value="P:spindle organization"/>
    <property type="evidence" value="ECO:0007669"/>
    <property type="project" value="InterPro"/>
</dbReference>
<sequence>MRLDRVILECHNFFVDFPTLSWKTRANNMPLRTVKTILNSLCNILGDKIPAAESKDQQLQKTLENKKEISRILKRTGHKETTKQGLSELYNFIEQNPDFDMEQYYRKLSPEFREYIAKGLKKMSNEKTKVEKPNTSNTGFVLSSECGISAMEALQRLRQKGGLAPSSKISAPTLNSNPFDENFQILPNVQSSSTVGNNINRNNEQEQASSIEDFHRPNATDENVVAESQVDLLIVEENDNTIDDLKLRLEKIKRGGAF</sequence>
<reference evidence="2" key="1">
    <citation type="submission" date="2022-11" db="UniProtKB">
        <authorList>
            <consortium name="WormBaseParasite"/>
        </authorList>
    </citation>
    <scope>IDENTIFICATION</scope>
</reference>
<dbReference type="GO" id="GO:0051010">
    <property type="term" value="F:microtubule plus-end binding"/>
    <property type="evidence" value="ECO:0007669"/>
    <property type="project" value="InterPro"/>
</dbReference>
<protein>
    <submittedName>
        <fullName evidence="2">Uncharacterized protein</fullName>
    </submittedName>
</protein>
<dbReference type="Proteomes" id="UP000887565">
    <property type="component" value="Unplaced"/>
</dbReference>
<dbReference type="InterPro" id="IPR045110">
    <property type="entry name" value="XMAP215"/>
</dbReference>
<keyword evidence="1" id="KW-1185">Reference proteome</keyword>
<proteinExistence type="predicted"/>
<evidence type="ECO:0000313" key="2">
    <source>
        <dbReference type="WBParaSite" id="nRc.2.0.1.t13089-RA"/>
    </source>
</evidence>
<dbReference type="PANTHER" id="PTHR12609">
    <property type="entry name" value="MICROTUBULE ASSOCIATED PROTEIN XMAP215"/>
    <property type="match status" value="1"/>
</dbReference>
<dbReference type="WBParaSite" id="nRc.2.0.1.t13089-RA">
    <property type="protein sequence ID" value="nRc.2.0.1.t13089-RA"/>
    <property type="gene ID" value="nRc.2.0.1.g13089"/>
</dbReference>
<name>A0A915IH06_ROMCU</name>
<dbReference type="GO" id="GO:0046785">
    <property type="term" value="P:microtubule polymerization"/>
    <property type="evidence" value="ECO:0007669"/>
    <property type="project" value="InterPro"/>
</dbReference>
<dbReference type="AlphaFoldDB" id="A0A915IH06"/>
<dbReference type="GO" id="GO:0030951">
    <property type="term" value="P:establishment or maintenance of microtubule cytoskeleton polarity"/>
    <property type="evidence" value="ECO:0007669"/>
    <property type="project" value="InterPro"/>
</dbReference>